<evidence type="ECO:0000256" key="1">
    <source>
        <dbReference type="ARBA" id="ARBA00022448"/>
    </source>
</evidence>
<evidence type="ECO:0000256" key="2">
    <source>
        <dbReference type="ARBA" id="ARBA00022741"/>
    </source>
</evidence>
<dbReference type="Gene3D" id="3.40.50.300">
    <property type="entry name" value="P-loop containing nucleotide triphosphate hydrolases"/>
    <property type="match status" value="1"/>
</dbReference>
<evidence type="ECO:0000313" key="6">
    <source>
        <dbReference type="Proteomes" id="UP000707138"/>
    </source>
</evidence>
<reference evidence="5 6" key="1">
    <citation type="journal article" date="2021" name="Sci. Rep.">
        <title>The distribution of antibiotic resistance genes in chicken gut microbiota commensals.</title>
        <authorList>
            <person name="Juricova H."/>
            <person name="Matiasovicova J."/>
            <person name="Kubasova T."/>
            <person name="Cejkova D."/>
            <person name="Rychlik I."/>
        </authorList>
    </citation>
    <scope>NUCLEOTIDE SEQUENCE [LARGE SCALE GENOMIC DNA]</scope>
    <source>
        <strain evidence="5 6">An537</strain>
    </source>
</reference>
<organism evidence="5 6">
    <name type="scientific">Veillonella magna</name>
    <dbReference type="NCBI Taxonomy" id="464322"/>
    <lineage>
        <taxon>Bacteria</taxon>
        <taxon>Bacillati</taxon>
        <taxon>Bacillota</taxon>
        <taxon>Negativicutes</taxon>
        <taxon>Veillonellales</taxon>
        <taxon>Veillonellaceae</taxon>
        <taxon>Veillonella</taxon>
    </lineage>
</organism>
<dbReference type="RefSeq" id="WP_205087556.1">
    <property type="nucleotide sequence ID" value="NZ_CAUGKU010000003.1"/>
</dbReference>
<sequence length="208" mass="23190">MISFAITVQRPTLLIQAEGVLDTGITTLTGSSGSGKSTIIKSLAGLVRPTTGCIIRNDEVWVDTTKNIFLAPQQRFVGYMPQGNIVFPHMSVYHNITYSKRGDEALLSHIMNRLGLGKYKDIKAGTLSGGEQQRVALGRALYAKPVILLLDEPLSALDWNLREQVRRDLVDIIGEWQIPCLWVTHDKNEADEVGQQRWHCEAGQLYTE</sequence>
<evidence type="ECO:0000259" key="4">
    <source>
        <dbReference type="PROSITE" id="PS50893"/>
    </source>
</evidence>
<feature type="domain" description="ABC transporter" evidence="4">
    <location>
        <begin position="2"/>
        <end position="208"/>
    </location>
</feature>
<comment type="caution">
    <text evidence="5">The sequence shown here is derived from an EMBL/GenBank/DDBJ whole genome shotgun (WGS) entry which is preliminary data.</text>
</comment>
<dbReference type="Pfam" id="PF00005">
    <property type="entry name" value="ABC_tran"/>
    <property type="match status" value="1"/>
</dbReference>
<accession>A0ABS2GG40</accession>
<dbReference type="InterPro" id="IPR017871">
    <property type="entry name" value="ABC_transporter-like_CS"/>
</dbReference>
<dbReference type="PANTHER" id="PTHR42781:SF4">
    <property type="entry name" value="SPERMIDINE_PUTRESCINE IMPORT ATP-BINDING PROTEIN POTA"/>
    <property type="match status" value="1"/>
</dbReference>
<evidence type="ECO:0000256" key="3">
    <source>
        <dbReference type="ARBA" id="ARBA00022840"/>
    </source>
</evidence>
<dbReference type="InterPro" id="IPR027417">
    <property type="entry name" value="P-loop_NTPase"/>
</dbReference>
<keyword evidence="6" id="KW-1185">Reference proteome</keyword>
<dbReference type="InterPro" id="IPR003593">
    <property type="entry name" value="AAA+_ATPase"/>
</dbReference>
<dbReference type="PROSITE" id="PS00211">
    <property type="entry name" value="ABC_TRANSPORTER_1"/>
    <property type="match status" value="1"/>
</dbReference>
<dbReference type="SMART" id="SM00382">
    <property type="entry name" value="AAA"/>
    <property type="match status" value="1"/>
</dbReference>
<protein>
    <submittedName>
        <fullName evidence="5">ATP-binding cassette domain-containing protein</fullName>
    </submittedName>
</protein>
<dbReference type="PANTHER" id="PTHR42781">
    <property type="entry name" value="SPERMIDINE/PUTRESCINE IMPORT ATP-BINDING PROTEIN POTA"/>
    <property type="match status" value="1"/>
</dbReference>
<gene>
    <name evidence="5" type="ORF">H6A01_03395</name>
</gene>
<keyword evidence="2" id="KW-0547">Nucleotide-binding</keyword>
<dbReference type="InterPro" id="IPR003439">
    <property type="entry name" value="ABC_transporter-like_ATP-bd"/>
</dbReference>
<proteinExistence type="predicted"/>
<dbReference type="EMBL" id="JACJLA010000004">
    <property type="protein sequence ID" value="MBM6912378.1"/>
    <property type="molecule type" value="Genomic_DNA"/>
</dbReference>
<dbReference type="InterPro" id="IPR050093">
    <property type="entry name" value="ABC_SmlMolc_Importer"/>
</dbReference>
<dbReference type="GO" id="GO:0005524">
    <property type="term" value="F:ATP binding"/>
    <property type="evidence" value="ECO:0007669"/>
    <property type="project" value="UniProtKB-KW"/>
</dbReference>
<evidence type="ECO:0000313" key="5">
    <source>
        <dbReference type="EMBL" id="MBM6912378.1"/>
    </source>
</evidence>
<keyword evidence="3 5" id="KW-0067">ATP-binding</keyword>
<keyword evidence="1" id="KW-0813">Transport</keyword>
<dbReference type="PROSITE" id="PS50893">
    <property type="entry name" value="ABC_TRANSPORTER_2"/>
    <property type="match status" value="1"/>
</dbReference>
<name>A0ABS2GG40_9FIRM</name>
<dbReference type="SUPFAM" id="SSF52540">
    <property type="entry name" value="P-loop containing nucleoside triphosphate hydrolases"/>
    <property type="match status" value="1"/>
</dbReference>
<dbReference type="Proteomes" id="UP000707138">
    <property type="component" value="Unassembled WGS sequence"/>
</dbReference>